<reference evidence="3" key="1">
    <citation type="submission" date="2019-12" db="EMBL/GenBank/DDBJ databases">
        <title>An insight into the sialome of adult female Ixodes ricinus ticks feeding for 6 days.</title>
        <authorList>
            <person name="Perner J."/>
            <person name="Ribeiro J.M.C."/>
        </authorList>
    </citation>
    <scope>NUCLEOTIDE SEQUENCE</scope>
    <source>
        <strain evidence="3">Semi-engorged</strain>
        <tissue evidence="3">Salivary glands</tissue>
    </source>
</reference>
<feature type="signal peptide" evidence="2">
    <location>
        <begin position="1"/>
        <end position="23"/>
    </location>
</feature>
<evidence type="ECO:0000256" key="1">
    <source>
        <dbReference type="SAM" id="MobiDB-lite"/>
    </source>
</evidence>
<feature type="compositionally biased region" description="Polar residues" evidence="1">
    <location>
        <begin position="97"/>
        <end position="116"/>
    </location>
</feature>
<name>A0A6B0ULD5_IXORI</name>
<feature type="chain" id="PRO_5025501453" evidence="2">
    <location>
        <begin position="24"/>
        <end position="116"/>
    </location>
</feature>
<evidence type="ECO:0000313" key="3">
    <source>
        <dbReference type="EMBL" id="MXU90567.1"/>
    </source>
</evidence>
<evidence type="ECO:0000256" key="2">
    <source>
        <dbReference type="SAM" id="SignalP"/>
    </source>
</evidence>
<organism evidence="3">
    <name type="scientific">Ixodes ricinus</name>
    <name type="common">Common tick</name>
    <name type="synonym">Acarus ricinus</name>
    <dbReference type="NCBI Taxonomy" id="34613"/>
    <lineage>
        <taxon>Eukaryota</taxon>
        <taxon>Metazoa</taxon>
        <taxon>Ecdysozoa</taxon>
        <taxon>Arthropoda</taxon>
        <taxon>Chelicerata</taxon>
        <taxon>Arachnida</taxon>
        <taxon>Acari</taxon>
        <taxon>Parasitiformes</taxon>
        <taxon>Ixodida</taxon>
        <taxon>Ixodoidea</taxon>
        <taxon>Ixodidae</taxon>
        <taxon>Ixodinae</taxon>
        <taxon>Ixodes</taxon>
    </lineage>
</organism>
<dbReference type="EMBL" id="GIFC01008484">
    <property type="protein sequence ID" value="MXU90567.1"/>
    <property type="molecule type" value="Transcribed_RNA"/>
</dbReference>
<protein>
    <submittedName>
        <fullName evidence="3">Putative secreted protein</fullName>
    </submittedName>
</protein>
<sequence length="116" mass="12592">MCVCVCVSTFAMCVWTEFAAVNASRMPTPQGYLNPWDTFTASVSTLQGRVAFAGRGALLTEPVRRPRLCGLHVRAVRGGNYVASVFSQRHSAEESRLSTSQPNSVSATRAYDTTSK</sequence>
<feature type="region of interest" description="Disordered" evidence="1">
    <location>
        <begin position="93"/>
        <end position="116"/>
    </location>
</feature>
<proteinExistence type="predicted"/>
<keyword evidence="2" id="KW-0732">Signal</keyword>
<accession>A0A6B0ULD5</accession>
<dbReference type="AlphaFoldDB" id="A0A6B0ULD5"/>